<reference evidence="4 5" key="1">
    <citation type="submission" date="2019-09" db="EMBL/GenBank/DDBJ databases">
        <title>Pimelobacter sp. isolated from Paulinella.</title>
        <authorList>
            <person name="Jeong S.E."/>
        </authorList>
    </citation>
    <scope>NUCLEOTIDE SEQUENCE [LARGE SCALE GENOMIC DNA]</scope>
    <source>
        <strain evidence="4 5">Pch-N</strain>
    </source>
</reference>
<sequence length="503" mass="52310">MGTGGSGGLGAAFREAPAGPAGPAEPAEQAGPVRHRLDGLERAVAEGRGRLDDVLLDDVAATVERATGRLRLSTSATVVAIAGATGSGKSTTFNALAGADLSTAGAQRPTTSRATALVWSDDEDAAEVTALLDWLDVPEESRFRRAELATCAPRGSLPEGLVLLDLPDHDSIRTAHHDEAERVVALADALIWVVDPQKYADAAIHQRFLRPLAGHRDVTMVVLNHLDTVPEEVRPDLLRDLRKVLVADGMRDPRILGVSARHGLGIDELRTAIVRRVEENRNAERRALADVSAAAERLRAAAGDASGTIPDVWVADLERRVAQAAGARRRGPVDRSAVNAAVRSLADDLTRDLTPAWGAPVRAAATAHLDRTADRLDAELAALPEPAPASRSGGQAPGPWALARAAGLVAAAAGLVLLVTGAGTAAGAALLTAGVALALGAHLVGRTRGADGDLPEARADDESGRVIARVLRAQVLDPVRAELASYGRFRAGLDRAGTPRAGR</sequence>
<dbReference type="Pfam" id="PF00350">
    <property type="entry name" value="Dynamin_N"/>
    <property type="match status" value="1"/>
</dbReference>
<comment type="caution">
    <text evidence="4">The sequence shown here is derived from an EMBL/GenBank/DDBJ whole genome shotgun (WGS) entry which is preliminary data.</text>
</comment>
<dbReference type="GO" id="GO:0005525">
    <property type="term" value="F:GTP binding"/>
    <property type="evidence" value="ECO:0007669"/>
    <property type="project" value="InterPro"/>
</dbReference>
<dbReference type="InterPro" id="IPR045063">
    <property type="entry name" value="Dynamin_N"/>
</dbReference>
<evidence type="ECO:0000256" key="1">
    <source>
        <dbReference type="SAM" id="MobiDB-lite"/>
    </source>
</evidence>
<feature type="compositionally biased region" description="Low complexity" evidence="1">
    <location>
        <begin position="11"/>
        <end position="32"/>
    </location>
</feature>
<gene>
    <name evidence="4" type="ORF">F9L07_17805</name>
</gene>
<feature type="compositionally biased region" description="Gly residues" evidence="1">
    <location>
        <begin position="1"/>
        <end position="10"/>
    </location>
</feature>
<dbReference type="InterPro" id="IPR027417">
    <property type="entry name" value="P-loop_NTPase"/>
</dbReference>
<keyword evidence="2" id="KW-0472">Membrane</keyword>
<dbReference type="SUPFAM" id="SSF52540">
    <property type="entry name" value="P-loop containing nucleoside triphosphate hydrolases"/>
    <property type="match status" value="1"/>
</dbReference>
<dbReference type="Gene3D" id="3.40.50.300">
    <property type="entry name" value="P-loop containing nucleotide triphosphate hydrolases"/>
    <property type="match status" value="1"/>
</dbReference>
<dbReference type="PANTHER" id="PTHR42698:SF1">
    <property type="entry name" value="GTPASE ERA, MITOCHONDRIAL"/>
    <property type="match status" value="1"/>
</dbReference>
<dbReference type="GO" id="GO:0019843">
    <property type="term" value="F:rRNA binding"/>
    <property type="evidence" value="ECO:0007669"/>
    <property type="project" value="TreeGrafter"/>
</dbReference>
<evidence type="ECO:0000313" key="5">
    <source>
        <dbReference type="Proteomes" id="UP000449906"/>
    </source>
</evidence>
<keyword evidence="2" id="KW-0812">Transmembrane</keyword>
<protein>
    <submittedName>
        <fullName evidence="4">ABC transporter</fullName>
    </submittedName>
</protein>
<evidence type="ECO:0000313" key="4">
    <source>
        <dbReference type="EMBL" id="KAB2809661.1"/>
    </source>
</evidence>
<dbReference type="GO" id="GO:0000028">
    <property type="term" value="P:ribosomal small subunit assembly"/>
    <property type="evidence" value="ECO:0007669"/>
    <property type="project" value="TreeGrafter"/>
</dbReference>
<feature type="domain" description="Dynamin N-terminal" evidence="3">
    <location>
        <begin position="79"/>
        <end position="225"/>
    </location>
</feature>
<dbReference type="AlphaFoldDB" id="A0A7J5DWI5"/>
<name>A0A7J5DWI5_NOCSI</name>
<evidence type="ECO:0000259" key="3">
    <source>
        <dbReference type="Pfam" id="PF00350"/>
    </source>
</evidence>
<dbReference type="InterPro" id="IPR005662">
    <property type="entry name" value="GTPase_Era-like"/>
</dbReference>
<dbReference type="PANTHER" id="PTHR42698">
    <property type="entry name" value="GTPASE ERA"/>
    <property type="match status" value="1"/>
</dbReference>
<dbReference type="Proteomes" id="UP000449906">
    <property type="component" value="Unassembled WGS sequence"/>
</dbReference>
<dbReference type="EMBL" id="WBVM01000002">
    <property type="protein sequence ID" value="KAB2809661.1"/>
    <property type="molecule type" value="Genomic_DNA"/>
</dbReference>
<organism evidence="4 5">
    <name type="scientific">Nocardioides simplex</name>
    <name type="common">Arthrobacter simplex</name>
    <dbReference type="NCBI Taxonomy" id="2045"/>
    <lineage>
        <taxon>Bacteria</taxon>
        <taxon>Bacillati</taxon>
        <taxon>Actinomycetota</taxon>
        <taxon>Actinomycetes</taxon>
        <taxon>Propionibacteriales</taxon>
        <taxon>Nocardioidaceae</taxon>
        <taxon>Pimelobacter</taxon>
    </lineage>
</organism>
<keyword evidence="2" id="KW-1133">Transmembrane helix</keyword>
<dbReference type="GO" id="GO:0043024">
    <property type="term" value="F:ribosomal small subunit binding"/>
    <property type="evidence" value="ECO:0007669"/>
    <property type="project" value="TreeGrafter"/>
</dbReference>
<dbReference type="GO" id="GO:0005829">
    <property type="term" value="C:cytosol"/>
    <property type="evidence" value="ECO:0007669"/>
    <property type="project" value="TreeGrafter"/>
</dbReference>
<feature type="region of interest" description="Disordered" evidence="1">
    <location>
        <begin position="1"/>
        <end position="34"/>
    </location>
</feature>
<evidence type="ECO:0000256" key="2">
    <source>
        <dbReference type="SAM" id="Phobius"/>
    </source>
</evidence>
<accession>A0A7J5DWI5</accession>
<feature type="transmembrane region" description="Helical" evidence="2">
    <location>
        <begin position="425"/>
        <end position="444"/>
    </location>
</feature>
<proteinExistence type="predicted"/>